<accession>A0AAU8JGQ1</accession>
<organism evidence="2">
    <name type="scientific">Planktothricoides raciborskii GIHE-MW2</name>
    <dbReference type="NCBI Taxonomy" id="2792601"/>
    <lineage>
        <taxon>Bacteria</taxon>
        <taxon>Bacillati</taxon>
        <taxon>Cyanobacteriota</taxon>
        <taxon>Cyanophyceae</taxon>
        <taxon>Oscillatoriophycideae</taxon>
        <taxon>Oscillatoriales</taxon>
        <taxon>Oscillatoriaceae</taxon>
        <taxon>Planktothricoides</taxon>
    </lineage>
</organism>
<proteinExistence type="predicted"/>
<evidence type="ECO:0000256" key="1">
    <source>
        <dbReference type="SAM" id="SignalP"/>
    </source>
</evidence>
<keyword evidence="1" id="KW-0732">Signal</keyword>
<dbReference type="RefSeq" id="WP_354635672.1">
    <property type="nucleotide sequence ID" value="NZ_CP159837.1"/>
</dbReference>
<gene>
    <name evidence="2" type="ORF">ABWT76_000806</name>
</gene>
<dbReference type="AlphaFoldDB" id="A0AAU8JGQ1"/>
<name>A0AAU8JGQ1_9CYAN</name>
<sequence>MQSVISRTKRLLCVLFLCIFTYISISANVAQAGDYSCNPNLGGKCGDNNDNRITITHNIYNYPNDDVGRAEAFAGGVIVGAIGGSAVTIATVSSAGSVAGLSAAGITSGLAAIGSMVGGGMAAGIVVSATAPVATAVAVGYTAYKTWDWLTNKKEDREHSL</sequence>
<dbReference type="EMBL" id="CP159837">
    <property type="protein sequence ID" value="XCM37989.1"/>
    <property type="molecule type" value="Genomic_DNA"/>
</dbReference>
<feature type="chain" id="PRO_5043358517" evidence="1">
    <location>
        <begin position="33"/>
        <end position="161"/>
    </location>
</feature>
<reference evidence="2" key="1">
    <citation type="submission" date="2024-07" db="EMBL/GenBank/DDBJ databases">
        <authorList>
            <person name="Kim Y.J."/>
            <person name="Jeong J.Y."/>
        </authorList>
    </citation>
    <scope>NUCLEOTIDE SEQUENCE</scope>
    <source>
        <strain evidence="2">GIHE-MW2</strain>
    </source>
</reference>
<protein>
    <submittedName>
        <fullName evidence="2">Uncharacterized protein</fullName>
    </submittedName>
</protein>
<evidence type="ECO:0000313" key="2">
    <source>
        <dbReference type="EMBL" id="XCM37989.1"/>
    </source>
</evidence>
<feature type="signal peptide" evidence="1">
    <location>
        <begin position="1"/>
        <end position="32"/>
    </location>
</feature>